<evidence type="ECO:0000256" key="1">
    <source>
        <dbReference type="ARBA" id="ARBA00022837"/>
    </source>
</evidence>
<dbReference type="Gene3D" id="1.10.238.10">
    <property type="entry name" value="EF-hand"/>
    <property type="match status" value="1"/>
</dbReference>
<dbReference type="OrthoDB" id="6096265at2759"/>
<dbReference type="PROSITE" id="PS50222">
    <property type="entry name" value="EF_HAND_2"/>
    <property type="match status" value="1"/>
</dbReference>
<protein>
    <recommendedName>
        <fullName evidence="3">EF-hand domain-containing protein</fullName>
    </recommendedName>
</protein>
<dbReference type="PROSITE" id="PS00018">
    <property type="entry name" value="EF_HAND_1"/>
    <property type="match status" value="2"/>
</dbReference>
<keyword evidence="1" id="KW-0106">Calcium</keyword>
<keyword evidence="5" id="KW-1185">Reference proteome</keyword>
<dbReference type="EMBL" id="CAJHNH020008551">
    <property type="protein sequence ID" value="CAG5136640.1"/>
    <property type="molecule type" value="Genomic_DNA"/>
</dbReference>
<name>A0A8S4A7P6_9EUPU</name>
<comment type="caution">
    <text evidence="4">The sequence shown here is derived from an EMBL/GenBank/DDBJ whole genome shotgun (WGS) entry which is preliminary data.</text>
</comment>
<proteinExistence type="predicted"/>
<dbReference type="InterPro" id="IPR011992">
    <property type="entry name" value="EF-hand-dom_pair"/>
</dbReference>
<dbReference type="InterPro" id="IPR018247">
    <property type="entry name" value="EF_Hand_1_Ca_BS"/>
</dbReference>
<dbReference type="SUPFAM" id="SSF47473">
    <property type="entry name" value="EF-hand"/>
    <property type="match status" value="1"/>
</dbReference>
<dbReference type="Proteomes" id="UP000678393">
    <property type="component" value="Unassembled WGS sequence"/>
</dbReference>
<organism evidence="4 5">
    <name type="scientific">Candidula unifasciata</name>
    <dbReference type="NCBI Taxonomy" id="100452"/>
    <lineage>
        <taxon>Eukaryota</taxon>
        <taxon>Metazoa</taxon>
        <taxon>Spiralia</taxon>
        <taxon>Lophotrochozoa</taxon>
        <taxon>Mollusca</taxon>
        <taxon>Gastropoda</taxon>
        <taxon>Heterobranchia</taxon>
        <taxon>Euthyneura</taxon>
        <taxon>Panpulmonata</taxon>
        <taxon>Eupulmonata</taxon>
        <taxon>Stylommatophora</taxon>
        <taxon>Helicina</taxon>
        <taxon>Helicoidea</taxon>
        <taxon>Geomitridae</taxon>
        <taxon>Candidula</taxon>
    </lineage>
</organism>
<evidence type="ECO:0000259" key="3">
    <source>
        <dbReference type="PROSITE" id="PS50222"/>
    </source>
</evidence>
<gene>
    <name evidence="4" type="ORF">CUNI_LOCUS22198</name>
</gene>
<dbReference type="AlphaFoldDB" id="A0A8S4A7P6"/>
<feature type="signal peptide" evidence="2">
    <location>
        <begin position="1"/>
        <end position="17"/>
    </location>
</feature>
<reference evidence="4" key="1">
    <citation type="submission" date="2021-04" db="EMBL/GenBank/DDBJ databases">
        <authorList>
            <consortium name="Molecular Ecology Group"/>
        </authorList>
    </citation>
    <scope>NUCLEOTIDE SEQUENCE</scope>
</reference>
<evidence type="ECO:0000313" key="4">
    <source>
        <dbReference type="EMBL" id="CAG5136640.1"/>
    </source>
</evidence>
<feature type="chain" id="PRO_5035827396" description="EF-hand domain-containing protein" evidence="2">
    <location>
        <begin position="18"/>
        <end position="148"/>
    </location>
</feature>
<accession>A0A8S4A7P6</accession>
<dbReference type="GO" id="GO:0005509">
    <property type="term" value="F:calcium ion binding"/>
    <property type="evidence" value="ECO:0007669"/>
    <property type="project" value="InterPro"/>
</dbReference>
<evidence type="ECO:0000256" key="2">
    <source>
        <dbReference type="SAM" id="SignalP"/>
    </source>
</evidence>
<keyword evidence="2" id="KW-0732">Signal</keyword>
<feature type="domain" description="EF-hand" evidence="3">
    <location>
        <begin position="44"/>
        <end position="79"/>
    </location>
</feature>
<evidence type="ECO:0000313" key="5">
    <source>
        <dbReference type="Proteomes" id="UP000678393"/>
    </source>
</evidence>
<sequence length="148" mass="16875">MILKLAIVLLAVGYASSQGLDLKPYNVTAAALFYVSDANKDGILTLSEVDSNFRSYDRDDDGRISRYEYTSHVDANSPQLHAFSHGLYDIYDVDSDDFLDAHDYESFFKLMDSDENDVVTQHEYVRYWIVLLETLEHLHGGGRKRANL</sequence>
<dbReference type="InterPro" id="IPR002048">
    <property type="entry name" value="EF_hand_dom"/>
</dbReference>